<protein>
    <submittedName>
        <fullName evidence="2">Uncharacterized protein</fullName>
    </submittedName>
</protein>
<feature type="chain" id="PRO_5034837240" evidence="1">
    <location>
        <begin position="23"/>
        <end position="136"/>
    </location>
</feature>
<dbReference type="EMBL" id="JAFKMR010000032">
    <property type="protein sequence ID" value="MBN8745506.1"/>
    <property type="molecule type" value="Genomic_DNA"/>
</dbReference>
<dbReference type="AlphaFoldDB" id="A0A8I1SYI1"/>
<gene>
    <name evidence="2" type="ORF">J0I24_14570</name>
</gene>
<evidence type="ECO:0000313" key="2">
    <source>
        <dbReference type="EMBL" id="MBN8745506.1"/>
    </source>
</evidence>
<name>A0A8I1SYI1_THIA3</name>
<feature type="signal peptide" evidence="1">
    <location>
        <begin position="1"/>
        <end position="22"/>
    </location>
</feature>
<dbReference type="RefSeq" id="WP_276732307.1">
    <property type="nucleotide sequence ID" value="NZ_JAFKMR010000032.1"/>
</dbReference>
<evidence type="ECO:0000256" key="1">
    <source>
        <dbReference type="SAM" id="SignalP"/>
    </source>
</evidence>
<proteinExistence type="predicted"/>
<evidence type="ECO:0000313" key="3">
    <source>
        <dbReference type="Proteomes" id="UP000664800"/>
    </source>
</evidence>
<organism evidence="2 3">
    <name type="scientific">Thiomonas arsenitoxydans (strain DSM 22701 / CIP 110005 / 3As)</name>
    <dbReference type="NCBI Taxonomy" id="426114"/>
    <lineage>
        <taxon>Bacteria</taxon>
        <taxon>Pseudomonadati</taxon>
        <taxon>Pseudomonadota</taxon>
        <taxon>Betaproteobacteria</taxon>
        <taxon>Burkholderiales</taxon>
        <taxon>Thiomonas</taxon>
    </lineage>
</organism>
<sequence>MKSKIIFAVLAVIAANMAAAQAATPSDPETLYYGATIRCASSKGALGAPAIDCHLTSAPGAPSVSLKTTELHVSCDGSTLADVTACKGTGRAELQSKLGGFPPGFRIRIALDCVSPASAGPMQCKEVMESGQARNK</sequence>
<dbReference type="Proteomes" id="UP000664800">
    <property type="component" value="Unassembled WGS sequence"/>
</dbReference>
<comment type="caution">
    <text evidence="2">The sequence shown here is derived from an EMBL/GenBank/DDBJ whole genome shotgun (WGS) entry which is preliminary data.</text>
</comment>
<keyword evidence="1" id="KW-0732">Signal</keyword>
<accession>A0A8I1SYI1</accession>
<reference evidence="2" key="1">
    <citation type="submission" date="2021-02" db="EMBL/GenBank/DDBJ databases">
        <title>Thiocyanate and organic carbon inputs drive convergent selection for specific autotrophic Afipia and Thiobacillus strains within complex microbiomes.</title>
        <authorList>
            <person name="Huddy R.J."/>
            <person name="Sachdeva R."/>
            <person name="Kadzinga F."/>
            <person name="Kantor R.S."/>
            <person name="Harrison S.T.L."/>
            <person name="Banfield J.F."/>
        </authorList>
    </citation>
    <scope>NUCLEOTIDE SEQUENCE</scope>
    <source>
        <strain evidence="2">SCN18_13_7_16_R3_B_64_19</strain>
    </source>
</reference>